<keyword evidence="2" id="KW-1185">Reference proteome</keyword>
<sequence length="287" mass="33014">MTMNSNDERKVVDTKLSIHPEIEDRLSDFQKECLEDEISELPSIREGEVDITTDFIFDMEDNYETSIFIRNGLQQDLMLQYVPFIIVDSEEKILARKLFDLREAGNIPPHGVRPWKIYFSKDEVDLEGQDLTKLKLVFEKKLKAETIVTVEYENLPKKISMENKEKYTKFLKSLPLLKKGKFTMSTYEVVKTDDGGISVTIVIRNGYDKGIRVKKVPITILDATGEIAAAGIFYLDNVIISPLKARIYSFTFSKNEINKARANLSKWKVNFTMTNTISTGDEKKDEQ</sequence>
<accession>A0ABT4CPI3</accession>
<reference evidence="1" key="1">
    <citation type="submission" date="2022-12" db="EMBL/GenBank/DDBJ databases">
        <authorList>
            <person name="Wang J."/>
        </authorList>
    </citation>
    <scope>NUCLEOTIDE SEQUENCE</scope>
    <source>
        <strain evidence="1">HY-42-06</strain>
    </source>
</reference>
<organism evidence="1 2">
    <name type="scientific">Clostridium ganghwense</name>
    <dbReference type="NCBI Taxonomy" id="312089"/>
    <lineage>
        <taxon>Bacteria</taxon>
        <taxon>Bacillati</taxon>
        <taxon>Bacillota</taxon>
        <taxon>Clostridia</taxon>
        <taxon>Eubacteriales</taxon>
        <taxon>Clostridiaceae</taxon>
        <taxon>Clostridium</taxon>
    </lineage>
</organism>
<dbReference type="EMBL" id="JAPQES010000003">
    <property type="protein sequence ID" value="MCY6370969.1"/>
    <property type="molecule type" value="Genomic_DNA"/>
</dbReference>
<evidence type="ECO:0000313" key="1">
    <source>
        <dbReference type="EMBL" id="MCY6370969.1"/>
    </source>
</evidence>
<dbReference type="InterPro" id="IPR030910">
    <property type="entry name" value="SLAP_dom"/>
</dbReference>
<gene>
    <name evidence="1" type="ORF">OXH55_10030</name>
</gene>
<dbReference type="Proteomes" id="UP001079657">
    <property type="component" value="Unassembled WGS sequence"/>
</dbReference>
<comment type="caution">
    <text evidence="1">The sequence shown here is derived from an EMBL/GenBank/DDBJ whole genome shotgun (WGS) entry which is preliminary data.</text>
</comment>
<dbReference type="NCBIfam" id="TIGR04398">
    <property type="entry name" value="SLAP_DUP"/>
    <property type="match status" value="2"/>
</dbReference>
<name>A0ABT4CPI3_9CLOT</name>
<proteinExistence type="predicted"/>
<protein>
    <submittedName>
        <fullName evidence="1">SLAP domain-containing protein</fullName>
    </submittedName>
</protein>
<evidence type="ECO:0000313" key="2">
    <source>
        <dbReference type="Proteomes" id="UP001079657"/>
    </source>
</evidence>
<dbReference type="RefSeq" id="WP_268049809.1">
    <property type="nucleotide sequence ID" value="NZ_JAPQES010000003.1"/>
</dbReference>